<reference evidence="2" key="1">
    <citation type="journal article" date="2019" name="Sci. Rep.">
        <title>Draft genome of Tanacetum cinerariifolium, the natural source of mosquito coil.</title>
        <authorList>
            <person name="Yamashiro T."/>
            <person name="Shiraishi A."/>
            <person name="Satake H."/>
            <person name="Nakayama K."/>
        </authorList>
    </citation>
    <scope>NUCLEOTIDE SEQUENCE</scope>
</reference>
<evidence type="ECO:0000256" key="1">
    <source>
        <dbReference type="SAM" id="MobiDB-lite"/>
    </source>
</evidence>
<dbReference type="EMBL" id="BKCJ011091603">
    <property type="protein sequence ID" value="GFC83837.1"/>
    <property type="molecule type" value="Genomic_DNA"/>
</dbReference>
<sequence>MQETDKAEPAEVEEVLEVVTAAKLMTKVVTTATTSITAAHVPKASALRRRKEKGEKEIEEEDGKRKCENFEHEPAKKQKIDEAVE</sequence>
<feature type="region of interest" description="Disordered" evidence="1">
    <location>
        <begin position="42"/>
        <end position="85"/>
    </location>
</feature>
<proteinExistence type="predicted"/>
<gene>
    <name evidence="2" type="ORF">Tci_855807</name>
</gene>
<evidence type="ECO:0000313" key="2">
    <source>
        <dbReference type="EMBL" id="GFC83837.1"/>
    </source>
</evidence>
<name>A0A699RFJ2_TANCI</name>
<protein>
    <submittedName>
        <fullName evidence="2">Uncharacterized protein</fullName>
    </submittedName>
</protein>
<accession>A0A699RFJ2</accession>
<comment type="caution">
    <text evidence="2">The sequence shown here is derived from an EMBL/GenBank/DDBJ whole genome shotgun (WGS) entry which is preliminary data.</text>
</comment>
<organism evidence="2">
    <name type="scientific">Tanacetum cinerariifolium</name>
    <name type="common">Dalmatian daisy</name>
    <name type="synonym">Chrysanthemum cinerariifolium</name>
    <dbReference type="NCBI Taxonomy" id="118510"/>
    <lineage>
        <taxon>Eukaryota</taxon>
        <taxon>Viridiplantae</taxon>
        <taxon>Streptophyta</taxon>
        <taxon>Embryophyta</taxon>
        <taxon>Tracheophyta</taxon>
        <taxon>Spermatophyta</taxon>
        <taxon>Magnoliopsida</taxon>
        <taxon>eudicotyledons</taxon>
        <taxon>Gunneridae</taxon>
        <taxon>Pentapetalae</taxon>
        <taxon>asterids</taxon>
        <taxon>campanulids</taxon>
        <taxon>Asterales</taxon>
        <taxon>Asteraceae</taxon>
        <taxon>Asteroideae</taxon>
        <taxon>Anthemideae</taxon>
        <taxon>Anthemidinae</taxon>
        <taxon>Tanacetum</taxon>
    </lineage>
</organism>
<dbReference type="AlphaFoldDB" id="A0A699RFJ2"/>
<feature type="compositionally biased region" description="Basic and acidic residues" evidence="1">
    <location>
        <begin position="52"/>
        <end position="85"/>
    </location>
</feature>